<dbReference type="InterPro" id="IPR000742">
    <property type="entry name" value="EGF"/>
</dbReference>
<dbReference type="InterPro" id="IPR009030">
    <property type="entry name" value="Growth_fac_rcpt_cys_sf"/>
</dbReference>
<keyword evidence="7 13" id="KW-0106">Calcium</keyword>
<dbReference type="Pfam" id="PF02210">
    <property type="entry name" value="Laminin_G_2"/>
    <property type="match status" value="2"/>
</dbReference>
<keyword evidence="12" id="KW-0325">Glycoprotein</keyword>
<feature type="domain" description="Cadherin" evidence="20">
    <location>
        <begin position="64"/>
        <end position="105"/>
    </location>
</feature>
<evidence type="ECO:0000256" key="17">
    <source>
        <dbReference type="SAM" id="Phobius"/>
    </source>
</evidence>
<dbReference type="FunFam" id="2.60.120.200:FF:000044">
    <property type="entry name" value="neural-cadherin isoform X1"/>
    <property type="match status" value="1"/>
</dbReference>
<dbReference type="Pfam" id="PF24811">
    <property type="entry name" value="Ig_Shg"/>
    <property type="match status" value="1"/>
</dbReference>
<dbReference type="FunFam" id="2.60.40.60:FF:000109">
    <property type="entry name" value="neural-cadherin isoform X2"/>
    <property type="match status" value="1"/>
</dbReference>
<keyword evidence="10 17" id="KW-0472">Membrane</keyword>
<dbReference type="InterPro" id="IPR039808">
    <property type="entry name" value="Cadherin"/>
</dbReference>
<dbReference type="FunFam" id="2.60.40.60:FF:000039">
    <property type="entry name" value="FAT atypical cadherin 3"/>
    <property type="match status" value="1"/>
</dbReference>
<keyword evidence="8 15" id="KW-0130">Cell adhesion</keyword>
<dbReference type="GO" id="GO:0005509">
    <property type="term" value="F:calcium ion binding"/>
    <property type="evidence" value="ECO:0007669"/>
    <property type="project" value="UniProtKB-UniRule"/>
</dbReference>
<dbReference type="InterPro" id="IPR015919">
    <property type="entry name" value="Cadherin-like_sf"/>
</dbReference>
<keyword evidence="4 15" id="KW-0812">Transmembrane</keyword>
<evidence type="ECO:0000256" key="3">
    <source>
        <dbReference type="ARBA" id="ARBA00022536"/>
    </source>
</evidence>
<dbReference type="PROSITE" id="PS50025">
    <property type="entry name" value="LAM_G_DOMAIN"/>
    <property type="match status" value="2"/>
</dbReference>
<evidence type="ECO:0000259" key="20">
    <source>
        <dbReference type="PROSITE" id="PS50268"/>
    </source>
</evidence>
<comment type="subcellular location">
    <subcellularLocation>
        <location evidence="1 15">Cell membrane</location>
        <topology evidence="1 15">Single-pass type I membrane protein</topology>
    </subcellularLocation>
</comment>
<dbReference type="InterPro" id="IPR001881">
    <property type="entry name" value="EGF-like_Ca-bd_dom"/>
</dbReference>
<dbReference type="FunFam" id="2.60.120.200:FF:000040">
    <property type="entry name" value="neural-cadherin isoform X1"/>
    <property type="match status" value="1"/>
</dbReference>
<evidence type="ECO:0000256" key="11">
    <source>
        <dbReference type="ARBA" id="ARBA00023157"/>
    </source>
</evidence>
<dbReference type="InterPro" id="IPR020894">
    <property type="entry name" value="Cadherin_CS"/>
</dbReference>
<dbReference type="Gene3D" id="2.10.25.10">
    <property type="entry name" value="Laminin"/>
    <property type="match status" value="2"/>
</dbReference>
<dbReference type="Pfam" id="PF00028">
    <property type="entry name" value="Cadherin"/>
    <property type="match status" value="4"/>
</dbReference>
<keyword evidence="5" id="KW-0479">Metal-binding</keyword>
<evidence type="ECO:0000259" key="19">
    <source>
        <dbReference type="PROSITE" id="PS50026"/>
    </source>
</evidence>
<dbReference type="FunFam" id="2.60.40.60:FF:000128">
    <property type="entry name" value="neural-cadherin isoform X2"/>
    <property type="match status" value="1"/>
</dbReference>
<dbReference type="PROSITE" id="PS00022">
    <property type="entry name" value="EGF_1"/>
    <property type="match status" value="3"/>
</dbReference>
<dbReference type="InterPro" id="IPR056370">
    <property type="entry name" value="Shg-like_Ig-like"/>
</dbReference>
<keyword evidence="11 14" id="KW-1015">Disulfide bond</keyword>
<dbReference type="SMART" id="SM00181">
    <property type="entry name" value="EGF"/>
    <property type="match status" value="4"/>
</dbReference>
<proteinExistence type="predicted"/>
<evidence type="ECO:0000256" key="10">
    <source>
        <dbReference type="ARBA" id="ARBA00023136"/>
    </source>
</evidence>
<dbReference type="CDD" id="cd00110">
    <property type="entry name" value="LamG"/>
    <property type="match status" value="2"/>
</dbReference>
<evidence type="ECO:0000259" key="18">
    <source>
        <dbReference type="PROSITE" id="PS50025"/>
    </source>
</evidence>
<keyword evidence="3 14" id="KW-0245">EGF-like domain</keyword>
<evidence type="ECO:0000256" key="6">
    <source>
        <dbReference type="ARBA" id="ARBA00022737"/>
    </source>
</evidence>
<feature type="disulfide bond" evidence="14">
    <location>
        <begin position="1207"/>
        <end position="1216"/>
    </location>
</feature>
<evidence type="ECO:0000256" key="1">
    <source>
        <dbReference type="ARBA" id="ARBA00004251"/>
    </source>
</evidence>
<dbReference type="SUPFAM" id="SSF57184">
    <property type="entry name" value="Growth factor receptor domain"/>
    <property type="match status" value="1"/>
</dbReference>
<accession>A0A336M826</accession>
<dbReference type="PROSITE" id="PS01186">
    <property type="entry name" value="EGF_2"/>
    <property type="match status" value="3"/>
</dbReference>
<evidence type="ECO:0000256" key="16">
    <source>
        <dbReference type="RuleBase" id="RU004357"/>
    </source>
</evidence>
<dbReference type="GO" id="GO:0048846">
    <property type="term" value="P:axon extension involved in axon guidance"/>
    <property type="evidence" value="ECO:0007669"/>
    <property type="project" value="UniProtKB-ARBA"/>
</dbReference>
<dbReference type="InterPro" id="IPR001791">
    <property type="entry name" value="Laminin_G"/>
</dbReference>
<feature type="domain" description="Cadherin" evidence="20">
    <location>
        <begin position="332"/>
        <end position="450"/>
    </location>
</feature>
<dbReference type="Pfam" id="PF01049">
    <property type="entry name" value="CADH_Y-type_LIR"/>
    <property type="match status" value="1"/>
</dbReference>
<dbReference type="GO" id="GO:0016342">
    <property type="term" value="C:catenin complex"/>
    <property type="evidence" value="ECO:0007669"/>
    <property type="project" value="TreeGrafter"/>
</dbReference>
<evidence type="ECO:0000256" key="12">
    <source>
        <dbReference type="ARBA" id="ARBA00023180"/>
    </source>
</evidence>
<keyword evidence="9 17" id="KW-1133">Transmembrane helix</keyword>
<dbReference type="SUPFAM" id="SSF49313">
    <property type="entry name" value="Cadherin-like"/>
    <property type="match status" value="7"/>
</dbReference>
<dbReference type="InterPro" id="IPR013320">
    <property type="entry name" value="ConA-like_dom_sf"/>
</dbReference>
<dbReference type="InterPro" id="IPR002126">
    <property type="entry name" value="Cadherin-like_dom"/>
</dbReference>
<comment type="function">
    <text evidence="16">Cadherins are calcium-dependent cell adhesion proteins.</text>
</comment>
<feature type="domain" description="EGF-like" evidence="19">
    <location>
        <begin position="931"/>
        <end position="967"/>
    </location>
</feature>
<name>A0A336M826_CULSO</name>
<reference evidence="21" key="1">
    <citation type="submission" date="2018-07" db="EMBL/GenBank/DDBJ databases">
        <authorList>
            <person name="Quirk P.G."/>
            <person name="Krulwich T.A."/>
        </authorList>
    </citation>
    <scope>NUCLEOTIDE SEQUENCE</scope>
</reference>
<gene>
    <name evidence="21" type="primary">CSON006284</name>
</gene>
<dbReference type="SUPFAM" id="SSF49899">
    <property type="entry name" value="Concanavalin A-like lectins/glucanases"/>
    <property type="match status" value="2"/>
</dbReference>
<feature type="domain" description="Laminin G" evidence="18">
    <location>
        <begin position="1220"/>
        <end position="1411"/>
    </location>
</feature>
<dbReference type="FunFam" id="2.60.40.60:FF:000182">
    <property type="entry name" value="Blast:Putative neural-cadherin 2"/>
    <property type="match status" value="1"/>
</dbReference>
<dbReference type="InterPro" id="IPR027397">
    <property type="entry name" value="Catenin-bd_sf"/>
</dbReference>
<dbReference type="GO" id="GO:0007156">
    <property type="term" value="P:homophilic cell adhesion via plasma membrane adhesion molecules"/>
    <property type="evidence" value="ECO:0007669"/>
    <property type="project" value="InterPro"/>
</dbReference>
<organism evidence="21">
    <name type="scientific">Culicoides sonorensis</name>
    <name type="common">Biting midge</name>
    <dbReference type="NCBI Taxonomy" id="179676"/>
    <lineage>
        <taxon>Eukaryota</taxon>
        <taxon>Metazoa</taxon>
        <taxon>Ecdysozoa</taxon>
        <taxon>Arthropoda</taxon>
        <taxon>Hexapoda</taxon>
        <taxon>Insecta</taxon>
        <taxon>Pterygota</taxon>
        <taxon>Neoptera</taxon>
        <taxon>Endopterygota</taxon>
        <taxon>Diptera</taxon>
        <taxon>Nematocera</taxon>
        <taxon>Chironomoidea</taxon>
        <taxon>Ceratopogonidae</taxon>
        <taxon>Ceratopogoninae</taxon>
        <taxon>Culicoides</taxon>
        <taxon>Monoculicoides</taxon>
    </lineage>
</organism>
<protein>
    <submittedName>
        <fullName evidence="21">CSON006284 protein</fullName>
    </submittedName>
</protein>
<evidence type="ECO:0000256" key="8">
    <source>
        <dbReference type="ARBA" id="ARBA00022889"/>
    </source>
</evidence>
<feature type="domain" description="Laminin G" evidence="18">
    <location>
        <begin position="968"/>
        <end position="1174"/>
    </location>
</feature>
<feature type="disulfide bond" evidence="14">
    <location>
        <begin position="957"/>
        <end position="966"/>
    </location>
</feature>
<feature type="domain" description="EGF-like" evidence="19">
    <location>
        <begin position="1177"/>
        <end position="1217"/>
    </location>
</feature>
<evidence type="ECO:0000256" key="9">
    <source>
        <dbReference type="ARBA" id="ARBA00022989"/>
    </source>
</evidence>
<dbReference type="FunFam" id="4.10.900.10:FF:000001">
    <property type="entry name" value="Cadherin 2"/>
    <property type="match status" value="1"/>
</dbReference>
<dbReference type="Gene3D" id="2.60.120.200">
    <property type="match status" value="2"/>
</dbReference>
<feature type="disulfide bond" evidence="14">
    <location>
        <begin position="1482"/>
        <end position="1491"/>
    </location>
</feature>
<feature type="disulfide bond" evidence="14">
    <location>
        <begin position="1463"/>
        <end position="1480"/>
    </location>
</feature>
<dbReference type="FunFam" id="2.60.40.60:FF:000112">
    <property type="entry name" value="neural-cadherin isoform X1"/>
    <property type="match status" value="1"/>
</dbReference>
<evidence type="ECO:0000256" key="4">
    <source>
        <dbReference type="ARBA" id="ARBA00022692"/>
    </source>
</evidence>
<dbReference type="InterPro" id="IPR000233">
    <property type="entry name" value="Cadherin_Y-type_LIR"/>
</dbReference>
<dbReference type="GO" id="GO:0016477">
    <property type="term" value="P:cell migration"/>
    <property type="evidence" value="ECO:0007669"/>
    <property type="project" value="TreeGrafter"/>
</dbReference>
<keyword evidence="6" id="KW-0677">Repeat</keyword>
<dbReference type="SMART" id="SM00179">
    <property type="entry name" value="EGF_CA"/>
    <property type="match status" value="3"/>
</dbReference>
<dbReference type="GO" id="GO:0008013">
    <property type="term" value="F:beta-catenin binding"/>
    <property type="evidence" value="ECO:0007669"/>
    <property type="project" value="TreeGrafter"/>
</dbReference>
<dbReference type="GO" id="GO:0045463">
    <property type="term" value="P:R8 cell development"/>
    <property type="evidence" value="ECO:0007669"/>
    <property type="project" value="UniProtKB-ARBA"/>
</dbReference>
<evidence type="ECO:0000313" key="21">
    <source>
        <dbReference type="EMBL" id="SSX22198.1"/>
    </source>
</evidence>
<feature type="domain" description="Cadherin" evidence="20">
    <location>
        <begin position="451"/>
        <end position="555"/>
    </location>
</feature>
<dbReference type="Gene3D" id="4.10.900.10">
    <property type="entry name" value="TCF3-CBD (Catenin binding domain)"/>
    <property type="match status" value="1"/>
</dbReference>
<feature type="domain" description="Cadherin" evidence="20">
    <location>
        <begin position="555"/>
        <end position="674"/>
    </location>
</feature>
<dbReference type="CDD" id="cd11304">
    <property type="entry name" value="Cadherin_repeat"/>
    <property type="match status" value="6"/>
</dbReference>
<dbReference type="FunFam" id="2.10.25.10:FF:000417">
    <property type="entry name" value="neural-cadherin isoform X1"/>
    <property type="match status" value="1"/>
</dbReference>
<dbReference type="PRINTS" id="PR00205">
    <property type="entry name" value="CADHERIN"/>
</dbReference>
<dbReference type="CDD" id="cd00054">
    <property type="entry name" value="EGF_CA"/>
    <property type="match status" value="2"/>
</dbReference>
<dbReference type="PROSITE" id="PS50268">
    <property type="entry name" value="CADHERIN_2"/>
    <property type="match status" value="7"/>
</dbReference>
<dbReference type="PROSITE" id="PS00232">
    <property type="entry name" value="CADHERIN_1"/>
    <property type="match status" value="3"/>
</dbReference>
<dbReference type="PANTHER" id="PTHR24027:SF438">
    <property type="entry name" value="CADHERIN 23"/>
    <property type="match status" value="1"/>
</dbReference>
<dbReference type="SMART" id="SM00282">
    <property type="entry name" value="LamG"/>
    <property type="match status" value="2"/>
</dbReference>
<evidence type="ECO:0000256" key="15">
    <source>
        <dbReference type="RuleBase" id="RU003318"/>
    </source>
</evidence>
<keyword evidence="2" id="KW-1003">Cell membrane</keyword>
<dbReference type="PANTHER" id="PTHR24027">
    <property type="entry name" value="CADHERIN-23"/>
    <property type="match status" value="1"/>
</dbReference>
<dbReference type="PROSITE" id="PS50026">
    <property type="entry name" value="EGF_3"/>
    <property type="match status" value="3"/>
</dbReference>
<evidence type="ECO:0000256" key="7">
    <source>
        <dbReference type="ARBA" id="ARBA00022837"/>
    </source>
</evidence>
<evidence type="ECO:0000256" key="13">
    <source>
        <dbReference type="PROSITE-ProRule" id="PRU00043"/>
    </source>
</evidence>
<evidence type="ECO:0000256" key="5">
    <source>
        <dbReference type="ARBA" id="ARBA00022723"/>
    </source>
</evidence>
<sequence length="1685" mass="189994">MTGAIYVAGALDYETRKRYELRLAASDNLKENYTTVVIHVKDVNDNPPVFERPTYRTQITEEDDRNLPKRVLQYTLTLVASDSLNENSTTVIINIKDVNDLPPEFPQNLYERTMDEELDAPFRIMQVTATDGDKDRPQNIVYFLTGQGIDPDNPANSKFDINRTTGEIFVLKPLDRDQPNGRPQWRFTVFAQDEGGEGLVGYADVQVNLKDINDNAPIFPQGVYFGNVTENGTAGMVVMTMTAVDYDDPSEGTNAKLVYSIEKNVIEEETGSPIFEIEPDTGVIKTAVCCLDRERTPDYSIQVVAMDGGGLKGTGTASIRVKDINDMPPQFTKDEWFTEVDETDGTNLPEMPILTVTVHDEDETNKFQYKVIDNSGYGADKFTMVRNNDGTGSLKIVQPLDYEDQLQSNGFRFRIQVNDKGEDNDNDKYHVAYSWVVVKLRDINDNKPQFDRPNIEVSVPENEGVGKALETFKAKDPDQGGKSKVAYAIDRSSDRQRQFSINQEGTVTIQRSLDREVTPRHQVKILAIDDGVPPKTATATLTVVVLDINDNAPKFLKDYRPVLPEHVPPRKVVEILATDDDDRSKSNGPPFQFRLDPGADDIIRASFKVEQDQKGANGDGMAIVSSLRSFDREQQKEYLIPIVIKDHGNPAMTGTSTLTVVIGDVNDNKMQPGAKDIFCYNYQGSAPDTQIGRVYVYDLDDWDLPDKKFYWDGTEHPRFKLDEDTGMITMRQGTREGRYHLRFKVYDRKHTQTDVPANVTITVKEIPHEAVINSGSVRIAGITDEDFIRVWNYRTQSLSRSKADRFKDKLADLLNISPENVDVFSVQLRRKHPPLTDVRFSAHGSPYYKPVRLNGIVLMHREEIEKEVGINITMVGIDECLYENHNCEGSCTNTLDISSLPYMVNANKTALVGVRVDVLADCTCGARNFSKAESCRSSPCYNGGRCIETRYGLTCQCPAGYTGPRCQQTTRSFRGNGWAWYPPLEMCDNSHLSFEFITRQPNGLLLYNGPIVPPEREEVLVSDFIAIELESGKPRLLIDFGSGTLELKVKTKKNLDDGEWHRLDIFWDTENVRLVVDYCKSAEVAEMEDGSAPEFDDTSCQARGIIPPFNEYLNVNSPLQIGGLYREQFDPTQFKWQYMPNGKGFDGCIKNLIHNSKLYDLAHPGLSRNSNHGCPQTEEVCSQSEQTARCWEHGNCVGSFSEARCQCRPGWTGPACSIPTIPTTFKQQSYVKYALSFEPDRFSTLIQLRFRTREQHGELFRVSDQHNREYGILEIKDAHLHFRYNLNSLRTEEKEIWLASITVDDGQWHVVRVNRHGSTATLELDGGEGRRYNETFLFEGHQWLLVDKQEGVYAGGKAEYTGVRTFEVYADFQKSCLDDIRLEGKHLPLPPAMNGTQWGQATMARNLERNCPSNKPCANVICPEPFECVDLWNEYECTCGEGRIMSTDGKGCTDRNECLDLPCLNGGTCINEEPHLRYRCNCPDGYWGENCELIQEGQTLKLSMGALAAILVCLLVILILVLVFVVYNRRRESHIKYPGPDDDVRENIINYDDEGGGEDDMTAFDITPLQIPIGGPMPELTQCKMPPIMYPVMQMGPGQEPNVGMFIDEHKKRADSDPNAPPFDDLRNYAYEGGGSTAGSLSSLQSGTDDEQQDYNYLGAWGPRFDKLHNMYGADHHTDLDIDLH</sequence>
<dbReference type="EMBL" id="UFQT01000236">
    <property type="protein sequence ID" value="SSX22198.1"/>
    <property type="molecule type" value="Genomic_DNA"/>
</dbReference>
<feature type="domain" description="Cadherin" evidence="20">
    <location>
        <begin position="2"/>
        <end position="50"/>
    </location>
</feature>
<feature type="domain" description="EGF-like" evidence="19">
    <location>
        <begin position="1454"/>
        <end position="1492"/>
    </location>
</feature>
<dbReference type="SMART" id="SM00112">
    <property type="entry name" value="CA"/>
    <property type="match status" value="6"/>
</dbReference>
<evidence type="ECO:0000256" key="2">
    <source>
        <dbReference type="ARBA" id="ARBA00022475"/>
    </source>
</evidence>
<dbReference type="GO" id="GO:0045296">
    <property type="term" value="F:cadherin binding"/>
    <property type="evidence" value="ECO:0007669"/>
    <property type="project" value="TreeGrafter"/>
</dbReference>
<evidence type="ECO:0000256" key="14">
    <source>
        <dbReference type="PROSITE-ProRule" id="PRU00076"/>
    </source>
</evidence>
<dbReference type="Gene3D" id="2.60.40.60">
    <property type="entry name" value="Cadherins"/>
    <property type="match status" value="8"/>
</dbReference>
<dbReference type="VEuPathDB" id="VectorBase:CSON006284"/>
<dbReference type="GO" id="GO:0016318">
    <property type="term" value="P:ommatidial rotation"/>
    <property type="evidence" value="ECO:0007669"/>
    <property type="project" value="UniProtKB-ARBA"/>
</dbReference>
<dbReference type="Pfam" id="PF00008">
    <property type="entry name" value="EGF"/>
    <property type="match status" value="2"/>
</dbReference>
<comment type="caution">
    <text evidence="14">Lacks conserved residue(s) required for the propagation of feature annotation.</text>
</comment>
<dbReference type="GO" id="GO:0045467">
    <property type="term" value="P:R7 cell development"/>
    <property type="evidence" value="ECO:0007669"/>
    <property type="project" value="UniProtKB-ARBA"/>
</dbReference>
<feature type="transmembrane region" description="Helical" evidence="17">
    <location>
        <begin position="1504"/>
        <end position="1527"/>
    </location>
</feature>
<feature type="domain" description="Cadherin" evidence="20">
    <location>
        <begin position="106"/>
        <end position="219"/>
    </location>
</feature>
<feature type="domain" description="Cadherin" evidence="20">
    <location>
        <begin position="220"/>
        <end position="331"/>
    </location>
</feature>
<dbReference type="FunFam" id="2.10.25.10:FF:000312">
    <property type="entry name" value="neural-cadherin isoform X10"/>
    <property type="match status" value="1"/>
</dbReference>